<dbReference type="AlphaFoldDB" id="A0AAP0KP91"/>
<name>A0AAP0KP91_9MAGN</name>
<dbReference type="Proteomes" id="UP001417504">
    <property type="component" value="Unassembled WGS sequence"/>
</dbReference>
<reference evidence="1 2" key="1">
    <citation type="submission" date="2024-01" db="EMBL/GenBank/DDBJ databases">
        <title>Genome assemblies of Stephania.</title>
        <authorList>
            <person name="Yang L."/>
        </authorList>
    </citation>
    <scope>NUCLEOTIDE SEQUENCE [LARGE SCALE GENOMIC DNA]</scope>
    <source>
        <strain evidence="1">QJT</strain>
        <tissue evidence="1">Leaf</tissue>
    </source>
</reference>
<accession>A0AAP0KP91</accession>
<dbReference type="EMBL" id="JBBNAE010000001">
    <property type="protein sequence ID" value="KAK9155299.1"/>
    <property type="molecule type" value="Genomic_DNA"/>
</dbReference>
<proteinExistence type="predicted"/>
<comment type="caution">
    <text evidence="1">The sequence shown here is derived from an EMBL/GenBank/DDBJ whole genome shotgun (WGS) entry which is preliminary data.</text>
</comment>
<organism evidence="1 2">
    <name type="scientific">Stephania japonica</name>
    <dbReference type="NCBI Taxonomy" id="461633"/>
    <lineage>
        <taxon>Eukaryota</taxon>
        <taxon>Viridiplantae</taxon>
        <taxon>Streptophyta</taxon>
        <taxon>Embryophyta</taxon>
        <taxon>Tracheophyta</taxon>
        <taxon>Spermatophyta</taxon>
        <taxon>Magnoliopsida</taxon>
        <taxon>Ranunculales</taxon>
        <taxon>Menispermaceae</taxon>
        <taxon>Menispermoideae</taxon>
        <taxon>Cissampelideae</taxon>
        <taxon>Stephania</taxon>
    </lineage>
</organism>
<gene>
    <name evidence="1" type="ORF">Sjap_002779</name>
</gene>
<sequence length="70" mass="8199">MQLYPTQKSTSRNEHLYIVKKMSWELVVPSEFTPVALVLKLHSIIQKSATNIFATREKVSIESWILLFMF</sequence>
<evidence type="ECO:0000313" key="2">
    <source>
        <dbReference type="Proteomes" id="UP001417504"/>
    </source>
</evidence>
<evidence type="ECO:0000313" key="1">
    <source>
        <dbReference type="EMBL" id="KAK9155299.1"/>
    </source>
</evidence>
<keyword evidence="2" id="KW-1185">Reference proteome</keyword>
<protein>
    <submittedName>
        <fullName evidence="1">Uncharacterized protein</fullName>
    </submittedName>
</protein>